<gene>
    <name evidence="1" type="ORF">SDC9_124643</name>
</gene>
<comment type="caution">
    <text evidence="1">The sequence shown here is derived from an EMBL/GenBank/DDBJ whole genome shotgun (WGS) entry which is preliminary data.</text>
</comment>
<dbReference type="AlphaFoldDB" id="A0A645CKZ9"/>
<evidence type="ECO:0000313" key="1">
    <source>
        <dbReference type="EMBL" id="MPM77636.1"/>
    </source>
</evidence>
<proteinExistence type="predicted"/>
<dbReference type="EMBL" id="VSSQ01028074">
    <property type="protein sequence ID" value="MPM77636.1"/>
    <property type="molecule type" value="Genomic_DNA"/>
</dbReference>
<protein>
    <submittedName>
        <fullName evidence="1">Uncharacterized protein</fullName>
    </submittedName>
</protein>
<name>A0A645CKZ9_9ZZZZ</name>
<organism evidence="1">
    <name type="scientific">bioreactor metagenome</name>
    <dbReference type="NCBI Taxonomy" id="1076179"/>
    <lineage>
        <taxon>unclassified sequences</taxon>
        <taxon>metagenomes</taxon>
        <taxon>ecological metagenomes</taxon>
    </lineage>
</organism>
<accession>A0A645CKZ9</accession>
<reference evidence="1" key="1">
    <citation type="submission" date="2019-08" db="EMBL/GenBank/DDBJ databases">
        <authorList>
            <person name="Kucharzyk K."/>
            <person name="Murdoch R.W."/>
            <person name="Higgins S."/>
            <person name="Loffler F."/>
        </authorList>
    </citation>
    <scope>NUCLEOTIDE SEQUENCE</scope>
</reference>
<sequence>MRGRGHALQIRMKDPVFRQRDACFFQYGGKAQKALAVYAVAVYIAAAKT</sequence>